<feature type="transmembrane region" description="Helical" evidence="1">
    <location>
        <begin position="46"/>
        <end position="63"/>
    </location>
</feature>
<dbReference type="RefSeq" id="WP_249281855.1">
    <property type="nucleotide sequence ID" value="NZ_JACRST010000001.1"/>
</dbReference>
<keyword evidence="3" id="KW-1185">Reference proteome</keyword>
<reference evidence="2" key="1">
    <citation type="submission" date="2020-08" db="EMBL/GenBank/DDBJ databases">
        <title>Genome public.</title>
        <authorList>
            <person name="Liu C."/>
            <person name="Sun Q."/>
        </authorList>
    </citation>
    <scope>NUCLEOTIDE SEQUENCE</scope>
    <source>
        <strain evidence="2">NSJ-31</strain>
    </source>
</reference>
<accession>A0A926DXJ0</accession>
<sequence>MYRYLDLISATLRHSLMPHLLIASGLLLLLPAVFGIAALDAQAAAVPLELGLSFLGVILFSPILQPEQEAGVWAAVASRSTPYPAVCLLRALLSLLLTAALSGGFVLLMRGNACAVGIGHWFGAVSNAVFLGGLGLLSAATGGNIAVGYMVPICYYALNLMGDFGRFSLFSMMQGGGDNKLLLFGLGTAALAAAVGLRQYLQRR</sequence>
<keyword evidence="1" id="KW-1133">Transmembrane helix</keyword>
<gene>
    <name evidence="2" type="ORF">H8711_02010</name>
</gene>
<keyword evidence="1" id="KW-0472">Membrane</keyword>
<comment type="caution">
    <text evidence="2">The sequence shown here is derived from an EMBL/GenBank/DDBJ whole genome shotgun (WGS) entry which is preliminary data.</text>
</comment>
<name>A0A926DXJ0_9FIRM</name>
<dbReference type="AlphaFoldDB" id="A0A926DXJ0"/>
<feature type="transmembrane region" description="Helical" evidence="1">
    <location>
        <begin position="181"/>
        <end position="201"/>
    </location>
</feature>
<evidence type="ECO:0000256" key="1">
    <source>
        <dbReference type="SAM" id="Phobius"/>
    </source>
</evidence>
<protein>
    <submittedName>
        <fullName evidence="2">Uncharacterized protein</fullName>
    </submittedName>
</protein>
<organism evidence="2 3">
    <name type="scientific">Ligaoa zhengdingensis</name>
    <dbReference type="NCBI Taxonomy" id="2763658"/>
    <lineage>
        <taxon>Bacteria</taxon>
        <taxon>Bacillati</taxon>
        <taxon>Bacillota</taxon>
        <taxon>Clostridia</taxon>
        <taxon>Eubacteriales</taxon>
        <taxon>Oscillospiraceae</taxon>
        <taxon>Ligaoa</taxon>
    </lineage>
</organism>
<feature type="transmembrane region" description="Helical" evidence="1">
    <location>
        <begin position="121"/>
        <end position="140"/>
    </location>
</feature>
<feature type="transmembrane region" description="Helical" evidence="1">
    <location>
        <begin position="83"/>
        <end position="109"/>
    </location>
</feature>
<feature type="transmembrane region" description="Helical" evidence="1">
    <location>
        <begin position="20"/>
        <end position="39"/>
    </location>
</feature>
<dbReference type="EMBL" id="JACRST010000001">
    <property type="protein sequence ID" value="MBC8545713.1"/>
    <property type="molecule type" value="Genomic_DNA"/>
</dbReference>
<proteinExistence type="predicted"/>
<dbReference type="Proteomes" id="UP000653127">
    <property type="component" value="Unassembled WGS sequence"/>
</dbReference>
<feature type="transmembrane region" description="Helical" evidence="1">
    <location>
        <begin position="146"/>
        <end position="169"/>
    </location>
</feature>
<evidence type="ECO:0000313" key="3">
    <source>
        <dbReference type="Proteomes" id="UP000653127"/>
    </source>
</evidence>
<evidence type="ECO:0000313" key="2">
    <source>
        <dbReference type="EMBL" id="MBC8545713.1"/>
    </source>
</evidence>
<keyword evidence="1" id="KW-0812">Transmembrane</keyword>